<reference evidence="1 2" key="2">
    <citation type="journal article" date="2022" name="Mol. Ecol. Resour.">
        <title>The genomes of chicory, endive, great burdock and yacon provide insights into Asteraceae paleo-polyploidization history and plant inulin production.</title>
        <authorList>
            <person name="Fan W."/>
            <person name="Wang S."/>
            <person name="Wang H."/>
            <person name="Wang A."/>
            <person name="Jiang F."/>
            <person name="Liu H."/>
            <person name="Zhao H."/>
            <person name="Xu D."/>
            <person name="Zhang Y."/>
        </authorList>
    </citation>
    <scope>NUCLEOTIDE SEQUENCE [LARGE SCALE GENOMIC DNA]</scope>
    <source>
        <strain evidence="2">cv. Yunnan</strain>
        <tissue evidence="1">Leaves</tissue>
    </source>
</reference>
<organism evidence="1 2">
    <name type="scientific">Smallanthus sonchifolius</name>
    <dbReference type="NCBI Taxonomy" id="185202"/>
    <lineage>
        <taxon>Eukaryota</taxon>
        <taxon>Viridiplantae</taxon>
        <taxon>Streptophyta</taxon>
        <taxon>Embryophyta</taxon>
        <taxon>Tracheophyta</taxon>
        <taxon>Spermatophyta</taxon>
        <taxon>Magnoliopsida</taxon>
        <taxon>eudicotyledons</taxon>
        <taxon>Gunneridae</taxon>
        <taxon>Pentapetalae</taxon>
        <taxon>asterids</taxon>
        <taxon>campanulids</taxon>
        <taxon>Asterales</taxon>
        <taxon>Asteraceae</taxon>
        <taxon>Asteroideae</taxon>
        <taxon>Heliantheae alliance</taxon>
        <taxon>Millerieae</taxon>
        <taxon>Smallanthus</taxon>
    </lineage>
</organism>
<dbReference type="Proteomes" id="UP001056120">
    <property type="component" value="Linkage Group LG15"/>
</dbReference>
<evidence type="ECO:0000313" key="2">
    <source>
        <dbReference type="Proteomes" id="UP001056120"/>
    </source>
</evidence>
<proteinExistence type="predicted"/>
<gene>
    <name evidence="1" type="ORF">L1987_47173</name>
</gene>
<sequence length="102" mass="11265">MEAGKNHTVYQPTKQISRQIVNYYHNYNANFRTPEICSHKYKGDRGAQARRRHCASGRHRVRSSKDAIEARASAQAQGASGIPEVVIQSLTPSGQQGIQSVG</sequence>
<protein>
    <submittedName>
        <fullName evidence="1">Uncharacterized protein</fullName>
    </submittedName>
</protein>
<reference evidence="2" key="1">
    <citation type="journal article" date="2022" name="Mol. Ecol. Resour.">
        <title>The genomes of chicory, endive, great burdock and yacon provide insights into Asteraceae palaeo-polyploidization history and plant inulin production.</title>
        <authorList>
            <person name="Fan W."/>
            <person name="Wang S."/>
            <person name="Wang H."/>
            <person name="Wang A."/>
            <person name="Jiang F."/>
            <person name="Liu H."/>
            <person name="Zhao H."/>
            <person name="Xu D."/>
            <person name="Zhang Y."/>
        </authorList>
    </citation>
    <scope>NUCLEOTIDE SEQUENCE [LARGE SCALE GENOMIC DNA]</scope>
    <source>
        <strain evidence="2">cv. Yunnan</strain>
    </source>
</reference>
<dbReference type="EMBL" id="CM042032">
    <property type="protein sequence ID" value="KAI3777373.1"/>
    <property type="molecule type" value="Genomic_DNA"/>
</dbReference>
<accession>A0ACB9G2F3</accession>
<keyword evidence="2" id="KW-1185">Reference proteome</keyword>
<comment type="caution">
    <text evidence="1">The sequence shown here is derived from an EMBL/GenBank/DDBJ whole genome shotgun (WGS) entry which is preliminary data.</text>
</comment>
<name>A0ACB9G2F3_9ASTR</name>
<evidence type="ECO:0000313" key="1">
    <source>
        <dbReference type="EMBL" id="KAI3777373.1"/>
    </source>
</evidence>